<protein>
    <submittedName>
        <fullName evidence="1">Response regulator</fullName>
    </submittedName>
</protein>
<name>T2JNJ6_CROWT</name>
<evidence type="ECO:0000313" key="2">
    <source>
        <dbReference type="Proteomes" id="UP000018130"/>
    </source>
</evidence>
<gene>
    <name evidence="1" type="ORF">CWATWH0402_2235</name>
</gene>
<organism evidence="1 2">
    <name type="scientific">Crocosphaera watsonii WH 0402</name>
    <dbReference type="NCBI Taxonomy" id="1284629"/>
    <lineage>
        <taxon>Bacteria</taxon>
        <taxon>Bacillati</taxon>
        <taxon>Cyanobacteriota</taxon>
        <taxon>Cyanophyceae</taxon>
        <taxon>Oscillatoriophycideae</taxon>
        <taxon>Chroococcales</taxon>
        <taxon>Aphanothecaceae</taxon>
        <taxon>Crocosphaera</taxon>
    </lineage>
</organism>
<dbReference type="AlphaFoldDB" id="T2JNJ6"/>
<feature type="non-terminal residue" evidence="1">
    <location>
        <position position="52"/>
    </location>
</feature>
<sequence length="52" mass="6303">MVSFFFNGKIVYTTHSQNRGCRRLRDYLSRYNVDIIPEDLEKVQRITHNEIE</sequence>
<comment type="caution">
    <text evidence="1">The sequence shown here is derived from an EMBL/GenBank/DDBJ whole genome shotgun (WGS) entry which is preliminary data.</text>
</comment>
<reference evidence="1 2" key="1">
    <citation type="submission" date="2013-01" db="EMBL/GenBank/DDBJ databases">
        <authorList>
            <person name="Bench S."/>
        </authorList>
    </citation>
    <scope>NUCLEOTIDE SEQUENCE [LARGE SCALE GENOMIC DNA]</scope>
    <source>
        <strain evidence="1 2">WH 0402</strain>
    </source>
</reference>
<dbReference type="EMBL" id="CAQN01000599">
    <property type="protein sequence ID" value="CCQ67448.1"/>
    <property type="molecule type" value="Genomic_DNA"/>
</dbReference>
<proteinExistence type="predicted"/>
<accession>T2JNJ6</accession>
<reference evidence="1 2" key="2">
    <citation type="submission" date="2013-09" db="EMBL/GenBank/DDBJ databases">
        <title>Whole genome comparison of six Crocosphaera watsonii strains with differing phenotypes.</title>
        <authorList>
            <person name="Bench S.R."/>
            <person name="Heller P."/>
            <person name="Frank I."/>
            <person name="Arciniega M."/>
            <person name="Shilova I.N."/>
            <person name="Zehr J.P."/>
        </authorList>
    </citation>
    <scope>NUCLEOTIDE SEQUENCE [LARGE SCALE GENOMIC DNA]</scope>
    <source>
        <strain evidence="1 2">WH 0402</strain>
    </source>
</reference>
<evidence type="ECO:0000313" key="1">
    <source>
        <dbReference type="EMBL" id="CCQ67448.1"/>
    </source>
</evidence>
<dbReference type="Proteomes" id="UP000018130">
    <property type="component" value="Unassembled WGS sequence"/>
</dbReference>